<reference evidence="2" key="1">
    <citation type="submission" date="2016-04" db="EMBL/GenBank/DDBJ databases">
        <authorList>
            <person name="Tabuchi Yagui T.R."/>
        </authorList>
    </citation>
    <scope>NUCLEOTIDE SEQUENCE [LARGE SCALE GENOMIC DNA]</scope>
    <source>
        <strain evidence="2">NIES-26</strain>
    </source>
</reference>
<gene>
    <name evidence="2" type="ORF">A6770_24055</name>
</gene>
<sequence>MSAAFDFLVNTAGGLLMNLGVSGMVGQLLGVGATLALHPLLLLTGIVVGGAGIAMARSARQEANARELNKRPQLQLVVDNT</sequence>
<keyword evidence="1" id="KW-0472">Membrane</keyword>
<feature type="transmembrane region" description="Helical" evidence="1">
    <location>
        <begin position="7"/>
        <end position="29"/>
    </location>
</feature>
<organism evidence="2 3">
    <name type="scientific">Nostoc minutum NIES-26</name>
    <dbReference type="NCBI Taxonomy" id="1844469"/>
    <lineage>
        <taxon>Bacteria</taxon>
        <taxon>Bacillati</taxon>
        <taxon>Cyanobacteriota</taxon>
        <taxon>Cyanophyceae</taxon>
        <taxon>Nostocales</taxon>
        <taxon>Nostocaceae</taxon>
        <taxon>Nostoc</taxon>
    </lineage>
</organism>
<evidence type="ECO:0000256" key="1">
    <source>
        <dbReference type="SAM" id="Phobius"/>
    </source>
</evidence>
<keyword evidence="1" id="KW-0812">Transmembrane</keyword>
<protein>
    <submittedName>
        <fullName evidence="2">Uncharacterized protein</fullName>
    </submittedName>
</protein>
<evidence type="ECO:0000313" key="3">
    <source>
        <dbReference type="Proteomes" id="UP000252107"/>
    </source>
</evidence>
<comment type="caution">
    <text evidence="2">The sequence shown here is derived from an EMBL/GenBank/DDBJ whole genome shotgun (WGS) entry which is preliminary data.</text>
</comment>
<dbReference type="EMBL" id="LXQD01000299">
    <property type="protein sequence ID" value="RCJ28402.1"/>
    <property type="molecule type" value="Genomic_DNA"/>
</dbReference>
<accession>A0A367QYW4</accession>
<evidence type="ECO:0000313" key="2">
    <source>
        <dbReference type="EMBL" id="RCJ28402.1"/>
    </source>
</evidence>
<name>A0A367QYW4_9NOSO</name>
<dbReference type="Proteomes" id="UP000252107">
    <property type="component" value="Unassembled WGS sequence"/>
</dbReference>
<feature type="transmembrane region" description="Helical" evidence="1">
    <location>
        <begin position="35"/>
        <end position="56"/>
    </location>
</feature>
<keyword evidence="1" id="KW-1133">Transmembrane helix</keyword>
<keyword evidence="3" id="KW-1185">Reference proteome</keyword>
<proteinExistence type="predicted"/>
<dbReference type="AlphaFoldDB" id="A0A367QYW4"/>